<evidence type="ECO:0008006" key="3">
    <source>
        <dbReference type="Google" id="ProtNLM"/>
    </source>
</evidence>
<proteinExistence type="predicted"/>
<evidence type="ECO:0000313" key="2">
    <source>
        <dbReference type="Proteomes" id="UP000033500"/>
    </source>
</evidence>
<organism evidence="1 2">
    <name type="scientific">Pseudomonas fluorescens</name>
    <dbReference type="NCBI Taxonomy" id="294"/>
    <lineage>
        <taxon>Bacteria</taxon>
        <taxon>Pseudomonadati</taxon>
        <taxon>Pseudomonadota</taxon>
        <taxon>Gammaproteobacteria</taxon>
        <taxon>Pseudomonadales</taxon>
        <taxon>Pseudomonadaceae</taxon>
        <taxon>Pseudomonas</taxon>
    </lineage>
</organism>
<dbReference type="Pfam" id="PF14076">
    <property type="entry name" value="DUF4258"/>
    <property type="match status" value="1"/>
</dbReference>
<reference evidence="1 2" key="1">
    <citation type="submission" date="2015-03" db="EMBL/GenBank/DDBJ databases">
        <title>Comparative genomics of Pseudomonas insights into diversity of traits involved in vanlence and defense.</title>
        <authorList>
            <person name="Qin Y."/>
        </authorList>
    </citation>
    <scope>NUCLEOTIDE SEQUENCE [LARGE SCALE GENOMIC DNA]</scope>
    <source>
        <strain evidence="1 2">C3</strain>
    </source>
</reference>
<comment type="caution">
    <text evidence="1">The sequence shown here is derived from an EMBL/GenBank/DDBJ whole genome shotgun (WGS) entry which is preliminary data.</text>
</comment>
<dbReference type="AlphaFoldDB" id="A0A0F4SVZ6"/>
<dbReference type="Proteomes" id="UP000033500">
    <property type="component" value="Unassembled WGS sequence"/>
</dbReference>
<dbReference type="RefSeq" id="WP_046049360.1">
    <property type="nucleotide sequence ID" value="NZ_LACD01000036.1"/>
</dbReference>
<evidence type="ECO:0000313" key="1">
    <source>
        <dbReference type="EMBL" id="KJZ36059.1"/>
    </source>
</evidence>
<dbReference type="InterPro" id="IPR025354">
    <property type="entry name" value="DUF4258"/>
</dbReference>
<gene>
    <name evidence="1" type="ORF">VC34_27280</name>
</gene>
<name>A0A0F4SVZ6_PSEFL</name>
<dbReference type="PATRIC" id="fig|294.131.peg.4485"/>
<dbReference type="EMBL" id="LACD01000036">
    <property type="protein sequence ID" value="KJZ36059.1"/>
    <property type="molecule type" value="Genomic_DNA"/>
</dbReference>
<sequence length="107" mass="12384">MSDLLPFPLSKKKALEIIRELSHKSERVFYSKHARSRMIEREISMPDVMDCLRRGQVTDGPYQAPGGDWRFTISWFRAGSPLQIVGAIDVDEDGRYLVIVTTMQRER</sequence>
<protein>
    <recommendedName>
        <fullName evidence="3">DUF4258 domain-containing protein</fullName>
    </recommendedName>
</protein>
<accession>A0A0F4SVZ6</accession>